<protein>
    <submittedName>
        <fullName evidence="1">Uncharacterized protein</fullName>
    </submittedName>
</protein>
<gene>
    <name evidence="1" type="ORF">Pint_03241</name>
</gene>
<keyword evidence="2" id="KW-1185">Reference proteome</keyword>
<organism evidence="1 2">
    <name type="scientific">Pistacia integerrima</name>
    <dbReference type="NCBI Taxonomy" id="434235"/>
    <lineage>
        <taxon>Eukaryota</taxon>
        <taxon>Viridiplantae</taxon>
        <taxon>Streptophyta</taxon>
        <taxon>Embryophyta</taxon>
        <taxon>Tracheophyta</taxon>
        <taxon>Spermatophyta</taxon>
        <taxon>Magnoliopsida</taxon>
        <taxon>eudicotyledons</taxon>
        <taxon>Gunneridae</taxon>
        <taxon>Pentapetalae</taxon>
        <taxon>rosids</taxon>
        <taxon>malvids</taxon>
        <taxon>Sapindales</taxon>
        <taxon>Anacardiaceae</taxon>
        <taxon>Pistacia</taxon>
    </lineage>
</organism>
<comment type="caution">
    <text evidence="1">The sequence shown here is derived from an EMBL/GenBank/DDBJ whole genome shotgun (WGS) entry which is preliminary data.</text>
</comment>
<proteinExistence type="predicted"/>
<sequence length="134" mass="14746">MANHLTALMNAVQVMNFLKTLILRTLQERGDSVVEKSPISHLEPFDENGHQSPSESCVQVAERDGEEIEQAFMAEESAMESSTDFGQKNETIDGEDHGLVTYVEKSTANNEQSHQTPAQVDTLTCEIGACEFNG</sequence>
<evidence type="ECO:0000313" key="1">
    <source>
        <dbReference type="EMBL" id="KAJ0054108.1"/>
    </source>
</evidence>
<accession>A0ACC0ZNA2</accession>
<evidence type="ECO:0000313" key="2">
    <source>
        <dbReference type="Proteomes" id="UP001163603"/>
    </source>
</evidence>
<name>A0ACC0ZNA2_9ROSI</name>
<dbReference type="Proteomes" id="UP001163603">
    <property type="component" value="Chromosome 1"/>
</dbReference>
<reference evidence="2" key="1">
    <citation type="journal article" date="2023" name="G3 (Bethesda)">
        <title>Genome assembly and association tests identify interacting loci associated with vigor, precocity, and sex in interspecific pistachio rootstocks.</title>
        <authorList>
            <person name="Palmer W."/>
            <person name="Jacygrad E."/>
            <person name="Sagayaradj S."/>
            <person name="Cavanaugh K."/>
            <person name="Han R."/>
            <person name="Bertier L."/>
            <person name="Beede B."/>
            <person name="Kafkas S."/>
            <person name="Golino D."/>
            <person name="Preece J."/>
            <person name="Michelmore R."/>
        </authorList>
    </citation>
    <scope>NUCLEOTIDE SEQUENCE [LARGE SCALE GENOMIC DNA]</scope>
</reference>
<dbReference type="EMBL" id="CM047736">
    <property type="protein sequence ID" value="KAJ0054108.1"/>
    <property type="molecule type" value="Genomic_DNA"/>
</dbReference>